<sequence length="158" mass="18083">MLHVEMICVGKLKERFYADAAGEYEKRLSRYCRLSIQELPEEKAADDSPAGREEARRKEAREIESRLQGGPLVALCIEGEAYSSQELARYLQKMELAGHSRITFIIGGSEGLHDSLKDKANLKLSMSPMTFPHHLARVMILEQLYRAFKIREGSRYHK</sequence>
<evidence type="ECO:0000256" key="1">
    <source>
        <dbReference type="ARBA" id="ARBA00022490"/>
    </source>
</evidence>
<feature type="binding site" evidence="7">
    <location>
        <position position="107"/>
    </location>
    <ligand>
        <name>S-adenosyl-L-methionine</name>
        <dbReference type="ChEBI" id="CHEBI:59789"/>
    </ligand>
</feature>
<dbReference type="Pfam" id="PF02590">
    <property type="entry name" value="SPOUT_MTase"/>
    <property type="match status" value="1"/>
</dbReference>
<keyword evidence="10" id="KW-1185">Reference proteome</keyword>
<dbReference type="GO" id="GO:0070038">
    <property type="term" value="F:rRNA (pseudouridine-N3-)-methyltransferase activity"/>
    <property type="evidence" value="ECO:0007669"/>
    <property type="project" value="UniProtKB-UniRule"/>
</dbReference>
<evidence type="ECO:0000256" key="8">
    <source>
        <dbReference type="SAM" id="MobiDB-lite"/>
    </source>
</evidence>
<evidence type="ECO:0000256" key="6">
    <source>
        <dbReference type="ARBA" id="ARBA00038303"/>
    </source>
</evidence>
<dbReference type="InterPro" id="IPR003742">
    <property type="entry name" value="RlmH-like"/>
</dbReference>
<organism evidence="9 10">
    <name type="scientific">Papillibacter cinnamivorans DSM 12816</name>
    <dbReference type="NCBI Taxonomy" id="1122930"/>
    <lineage>
        <taxon>Bacteria</taxon>
        <taxon>Bacillati</taxon>
        <taxon>Bacillota</taxon>
        <taxon>Clostridia</taxon>
        <taxon>Eubacteriales</taxon>
        <taxon>Oscillospiraceae</taxon>
        <taxon>Papillibacter</taxon>
    </lineage>
</organism>
<dbReference type="InterPro" id="IPR029028">
    <property type="entry name" value="Alpha/beta_knot_MTases"/>
</dbReference>
<keyword evidence="1 7" id="KW-0963">Cytoplasm</keyword>
<evidence type="ECO:0000313" key="9">
    <source>
        <dbReference type="EMBL" id="SMC86518.1"/>
    </source>
</evidence>
<dbReference type="EMBL" id="FWXW01000011">
    <property type="protein sequence ID" value="SMC86518.1"/>
    <property type="molecule type" value="Genomic_DNA"/>
</dbReference>
<accession>A0A1W2CPF8</accession>
<feature type="region of interest" description="Disordered" evidence="8">
    <location>
        <begin position="42"/>
        <end position="63"/>
    </location>
</feature>
<comment type="catalytic activity">
    <reaction evidence="7">
        <text>pseudouridine(1915) in 23S rRNA + S-adenosyl-L-methionine = N(3)-methylpseudouridine(1915) in 23S rRNA + S-adenosyl-L-homocysteine + H(+)</text>
        <dbReference type="Rhea" id="RHEA:42752"/>
        <dbReference type="Rhea" id="RHEA-COMP:10221"/>
        <dbReference type="Rhea" id="RHEA-COMP:10222"/>
        <dbReference type="ChEBI" id="CHEBI:15378"/>
        <dbReference type="ChEBI" id="CHEBI:57856"/>
        <dbReference type="ChEBI" id="CHEBI:59789"/>
        <dbReference type="ChEBI" id="CHEBI:65314"/>
        <dbReference type="ChEBI" id="CHEBI:74486"/>
        <dbReference type="EC" id="2.1.1.177"/>
    </reaction>
</comment>
<dbReference type="RefSeq" id="WP_200809724.1">
    <property type="nucleotide sequence ID" value="NZ_FWXW01000011.1"/>
</dbReference>
<dbReference type="AlphaFoldDB" id="A0A1W2CPF8"/>
<comment type="subunit">
    <text evidence="7">Homodimer.</text>
</comment>
<feature type="binding site" evidence="7">
    <location>
        <begin position="126"/>
        <end position="131"/>
    </location>
    <ligand>
        <name>S-adenosyl-L-methionine</name>
        <dbReference type="ChEBI" id="CHEBI:59789"/>
    </ligand>
</feature>
<dbReference type="CDD" id="cd18081">
    <property type="entry name" value="RlmH-like"/>
    <property type="match status" value="1"/>
</dbReference>
<evidence type="ECO:0000256" key="7">
    <source>
        <dbReference type="HAMAP-Rule" id="MF_00658"/>
    </source>
</evidence>
<dbReference type="HAMAP" id="MF_00658">
    <property type="entry name" value="23SrRNA_methyltr_H"/>
    <property type="match status" value="1"/>
</dbReference>
<keyword evidence="4 7" id="KW-0808">Transferase</keyword>
<dbReference type="GO" id="GO:0005737">
    <property type="term" value="C:cytoplasm"/>
    <property type="evidence" value="ECO:0007669"/>
    <property type="project" value="UniProtKB-SubCell"/>
</dbReference>
<dbReference type="Proteomes" id="UP000192790">
    <property type="component" value="Unassembled WGS sequence"/>
</dbReference>
<dbReference type="NCBIfam" id="NF000985">
    <property type="entry name" value="PRK00103.1-3"/>
    <property type="match status" value="1"/>
</dbReference>
<reference evidence="9 10" key="1">
    <citation type="submission" date="2017-04" db="EMBL/GenBank/DDBJ databases">
        <authorList>
            <person name="Afonso C.L."/>
            <person name="Miller P.J."/>
            <person name="Scott M.A."/>
            <person name="Spackman E."/>
            <person name="Goraichik I."/>
            <person name="Dimitrov K.M."/>
            <person name="Suarez D.L."/>
            <person name="Swayne D.E."/>
        </authorList>
    </citation>
    <scope>NUCLEOTIDE SEQUENCE [LARGE SCALE GENOMIC DNA]</scope>
    <source>
        <strain evidence="9 10">DSM 12816</strain>
    </source>
</reference>
<dbReference type="InterPro" id="IPR029026">
    <property type="entry name" value="tRNA_m1G_MTases_N"/>
</dbReference>
<proteinExistence type="inferred from homology"/>
<dbReference type="PANTHER" id="PTHR33603:SF1">
    <property type="entry name" value="RIBOSOMAL RNA LARGE SUBUNIT METHYLTRANSFERASE H"/>
    <property type="match status" value="1"/>
</dbReference>
<evidence type="ECO:0000256" key="3">
    <source>
        <dbReference type="ARBA" id="ARBA00022603"/>
    </source>
</evidence>
<evidence type="ECO:0000256" key="5">
    <source>
        <dbReference type="ARBA" id="ARBA00022691"/>
    </source>
</evidence>
<dbReference type="STRING" id="1122930.SAMN02745168_0091"/>
<gene>
    <name evidence="7" type="primary">rlmH</name>
    <name evidence="9" type="ORF">SAMN02745168_0091</name>
</gene>
<evidence type="ECO:0000313" key="10">
    <source>
        <dbReference type="Proteomes" id="UP000192790"/>
    </source>
</evidence>
<keyword evidence="5 7" id="KW-0949">S-adenosyl-L-methionine</keyword>
<keyword evidence="3 7" id="KW-0489">Methyltransferase</keyword>
<evidence type="ECO:0000256" key="2">
    <source>
        <dbReference type="ARBA" id="ARBA00022552"/>
    </source>
</evidence>
<dbReference type="PIRSF" id="PIRSF004505">
    <property type="entry name" value="MT_bac"/>
    <property type="match status" value="1"/>
</dbReference>
<evidence type="ECO:0000256" key="4">
    <source>
        <dbReference type="ARBA" id="ARBA00022679"/>
    </source>
</evidence>
<name>A0A1W2CPF8_9FIRM</name>
<dbReference type="PANTHER" id="PTHR33603">
    <property type="entry name" value="METHYLTRANSFERASE"/>
    <property type="match status" value="1"/>
</dbReference>
<comment type="function">
    <text evidence="7">Specifically methylates the pseudouridine at position 1915 (m3Psi1915) in 23S rRNA.</text>
</comment>
<dbReference type="Gene3D" id="3.40.1280.10">
    <property type="match status" value="1"/>
</dbReference>
<protein>
    <recommendedName>
        <fullName evidence="7">Ribosomal RNA large subunit methyltransferase H</fullName>
        <ecNumber evidence="7">2.1.1.177</ecNumber>
    </recommendedName>
    <alternativeName>
        <fullName evidence="7">23S rRNA (pseudouridine1915-N3)-methyltransferase</fullName>
    </alternativeName>
    <alternativeName>
        <fullName evidence="7">23S rRNA m3Psi1915 methyltransferase</fullName>
    </alternativeName>
    <alternativeName>
        <fullName evidence="7">rRNA (pseudouridine-N3-)-methyltransferase RlmH</fullName>
    </alternativeName>
</protein>
<comment type="similarity">
    <text evidence="6 7">Belongs to the RNA methyltransferase RlmH family.</text>
</comment>
<dbReference type="SUPFAM" id="SSF75217">
    <property type="entry name" value="alpha/beta knot"/>
    <property type="match status" value="1"/>
</dbReference>
<dbReference type="EC" id="2.1.1.177" evidence="7"/>
<feature type="binding site" evidence="7">
    <location>
        <position position="75"/>
    </location>
    <ligand>
        <name>S-adenosyl-L-methionine</name>
        <dbReference type="ChEBI" id="CHEBI:59789"/>
    </ligand>
</feature>
<keyword evidence="2 7" id="KW-0698">rRNA processing</keyword>
<comment type="subcellular location">
    <subcellularLocation>
        <location evidence="7">Cytoplasm</location>
    </subcellularLocation>
</comment>